<name>A0A917LAP0_9ACTN</name>
<evidence type="ECO:0000313" key="3">
    <source>
        <dbReference type="Proteomes" id="UP000657574"/>
    </source>
</evidence>
<dbReference type="Proteomes" id="UP000657574">
    <property type="component" value="Unassembled WGS sequence"/>
</dbReference>
<evidence type="ECO:0000256" key="1">
    <source>
        <dbReference type="SAM" id="MobiDB-lite"/>
    </source>
</evidence>
<dbReference type="RefSeq" id="WP_229841333.1">
    <property type="nucleotide sequence ID" value="NZ_BMQA01000052.1"/>
</dbReference>
<comment type="caution">
    <text evidence="2">The sequence shown here is derived from an EMBL/GenBank/DDBJ whole genome shotgun (WGS) entry which is preliminary data.</text>
</comment>
<evidence type="ECO:0000313" key="2">
    <source>
        <dbReference type="EMBL" id="GGJ56841.1"/>
    </source>
</evidence>
<reference evidence="2" key="2">
    <citation type="submission" date="2020-09" db="EMBL/GenBank/DDBJ databases">
        <authorList>
            <person name="Sun Q."/>
            <person name="Ohkuma M."/>
        </authorList>
    </citation>
    <scope>NUCLEOTIDE SEQUENCE</scope>
    <source>
        <strain evidence="2">JCM 3086</strain>
    </source>
</reference>
<dbReference type="EMBL" id="BMQA01000052">
    <property type="protein sequence ID" value="GGJ56841.1"/>
    <property type="molecule type" value="Genomic_DNA"/>
</dbReference>
<organism evidence="2 3">
    <name type="scientific">Streptomyces brasiliensis</name>
    <dbReference type="NCBI Taxonomy" id="1954"/>
    <lineage>
        <taxon>Bacteria</taxon>
        <taxon>Bacillati</taxon>
        <taxon>Actinomycetota</taxon>
        <taxon>Actinomycetes</taxon>
        <taxon>Kitasatosporales</taxon>
        <taxon>Streptomycetaceae</taxon>
        <taxon>Streptomyces</taxon>
    </lineage>
</organism>
<accession>A0A917LAP0</accession>
<feature type="compositionally biased region" description="Basic residues" evidence="1">
    <location>
        <begin position="83"/>
        <end position="92"/>
    </location>
</feature>
<keyword evidence="3" id="KW-1185">Reference proteome</keyword>
<protein>
    <submittedName>
        <fullName evidence="2">Uncharacterized protein</fullName>
    </submittedName>
</protein>
<feature type="region of interest" description="Disordered" evidence="1">
    <location>
        <begin position="61"/>
        <end position="106"/>
    </location>
</feature>
<dbReference type="AlphaFoldDB" id="A0A917LAP0"/>
<reference evidence="2" key="1">
    <citation type="journal article" date="2014" name="Int. J. Syst. Evol. Microbiol.">
        <title>Complete genome sequence of Corynebacterium casei LMG S-19264T (=DSM 44701T), isolated from a smear-ripened cheese.</title>
        <authorList>
            <consortium name="US DOE Joint Genome Institute (JGI-PGF)"/>
            <person name="Walter F."/>
            <person name="Albersmeier A."/>
            <person name="Kalinowski J."/>
            <person name="Ruckert C."/>
        </authorList>
    </citation>
    <scope>NUCLEOTIDE SEQUENCE</scope>
    <source>
        <strain evidence="2">JCM 3086</strain>
    </source>
</reference>
<proteinExistence type="predicted"/>
<gene>
    <name evidence="2" type="ORF">GCM10010121_079420</name>
</gene>
<sequence length="142" mass="15414">MRSVGTVLALVVPATVVAIFARRWRTPAPSLLVVAGRAVALLPGAPEIGSCRSWRPHRAWSSTGSAAVSTRAGRCPRPPGRGQRQRRARPARRPGPPPTARDLMPVETARLQRLYAEHAISGTTRRCLQRSLDLEEARLADA</sequence>